<name>D1ADU3_THECD</name>
<dbReference type="PROSITE" id="PS00175">
    <property type="entry name" value="PG_MUTASE"/>
    <property type="match status" value="1"/>
</dbReference>
<dbReference type="CDD" id="cd07067">
    <property type="entry name" value="HP_PGM_like"/>
    <property type="match status" value="1"/>
</dbReference>
<evidence type="ECO:0000256" key="5">
    <source>
        <dbReference type="PIRSR" id="PIRSR613078-2"/>
    </source>
</evidence>
<dbReference type="SMART" id="SM00855">
    <property type="entry name" value="PGAM"/>
    <property type="match status" value="1"/>
</dbReference>
<dbReference type="EMBL" id="CP001738">
    <property type="protein sequence ID" value="ACY97553.1"/>
    <property type="molecule type" value="Genomic_DNA"/>
</dbReference>
<evidence type="ECO:0000256" key="1">
    <source>
        <dbReference type="ARBA" id="ARBA00006717"/>
    </source>
</evidence>
<dbReference type="SUPFAM" id="SSF53254">
    <property type="entry name" value="Phosphoglycerate mutase-like"/>
    <property type="match status" value="1"/>
</dbReference>
<dbReference type="Pfam" id="PF00300">
    <property type="entry name" value="His_Phos_1"/>
    <property type="match status" value="1"/>
</dbReference>
<dbReference type="GO" id="GO:0006096">
    <property type="term" value="P:glycolytic process"/>
    <property type="evidence" value="ECO:0007669"/>
    <property type="project" value="UniProtKB-KW"/>
</dbReference>
<organism evidence="7 8">
    <name type="scientific">Thermomonospora curvata (strain ATCC 19995 / DSM 43183 / JCM 3096 / KCTC 9072 / NBRC 15933 / NCIMB 10081 / Henssen B9)</name>
    <dbReference type="NCBI Taxonomy" id="471852"/>
    <lineage>
        <taxon>Bacteria</taxon>
        <taxon>Bacillati</taxon>
        <taxon>Actinomycetota</taxon>
        <taxon>Actinomycetes</taxon>
        <taxon>Streptosporangiales</taxon>
        <taxon>Thermomonosporaceae</taxon>
        <taxon>Thermomonospora</taxon>
    </lineage>
</organism>
<dbReference type="KEGG" id="tcu:Tcur_1986"/>
<proteinExistence type="inferred from homology"/>
<dbReference type="AlphaFoldDB" id="D1ADU3"/>
<keyword evidence="8" id="KW-1185">Reference proteome</keyword>
<dbReference type="HOGENOM" id="CLU_033323_7_0_11"/>
<dbReference type="STRING" id="471852.Tcur_1986"/>
<dbReference type="InterPro" id="IPR029033">
    <property type="entry name" value="His_PPase_superfam"/>
</dbReference>
<evidence type="ECO:0000313" key="7">
    <source>
        <dbReference type="EMBL" id="ACY97553.1"/>
    </source>
</evidence>
<accession>D1ADU3</accession>
<dbReference type="Proteomes" id="UP000001918">
    <property type="component" value="Chromosome"/>
</dbReference>
<evidence type="ECO:0000256" key="6">
    <source>
        <dbReference type="SAM" id="MobiDB-lite"/>
    </source>
</evidence>
<dbReference type="EC" id="5.4.2.11" evidence="2"/>
<evidence type="ECO:0000256" key="2">
    <source>
        <dbReference type="ARBA" id="ARBA00012028"/>
    </source>
</evidence>
<dbReference type="Gene3D" id="3.40.50.1240">
    <property type="entry name" value="Phosphoglycerate mutase-like"/>
    <property type="match status" value="1"/>
</dbReference>
<protein>
    <recommendedName>
        <fullName evidence="2">phosphoglycerate mutase (2,3-diphosphoglycerate-dependent)</fullName>
        <ecNumber evidence="2">5.4.2.11</ecNumber>
    </recommendedName>
</protein>
<dbReference type="GO" id="GO:0004619">
    <property type="term" value="F:phosphoglycerate mutase activity"/>
    <property type="evidence" value="ECO:0007669"/>
    <property type="project" value="UniProtKB-EC"/>
</dbReference>
<evidence type="ECO:0000256" key="4">
    <source>
        <dbReference type="ARBA" id="ARBA00023235"/>
    </source>
</evidence>
<dbReference type="InterPro" id="IPR001345">
    <property type="entry name" value="PG/BPGM_mutase_AS"/>
</dbReference>
<sequence>MIGVRNLESLILTRHGESLANLAQQQAHQALQDPPEEIDVCDRDADVPLTERGRRQAAALGRRLAALPAHERPTVAVSSPYLRALETARIALAEMDSPLPLLVDERLRDRETGVLYRLTPHGVRVRHPREAERRERLGEFYYRPPCGESWTDVVLRLRSAYRDIDTDHAGGRVLVVAHDVVVLLTRYIVEGLTEQRVLELARTQVANCSFSRWVRRDGRLHPAEYGDTAHLAGPSAGPGRGPAG</sequence>
<keyword evidence="3" id="KW-0324">Glycolysis</keyword>
<evidence type="ECO:0000313" key="8">
    <source>
        <dbReference type="Proteomes" id="UP000001918"/>
    </source>
</evidence>
<dbReference type="eggNOG" id="COG0406">
    <property type="taxonomic scope" value="Bacteria"/>
</dbReference>
<dbReference type="RefSeq" id="WP_012852337.1">
    <property type="nucleotide sequence ID" value="NC_013510.1"/>
</dbReference>
<dbReference type="PANTHER" id="PTHR11931">
    <property type="entry name" value="PHOSPHOGLYCERATE MUTASE"/>
    <property type="match status" value="1"/>
</dbReference>
<comment type="similarity">
    <text evidence="1">Belongs to the phosphoglycerate mutase family. BPG-dependent PGAM subfamily.</text>
</comment>
<feature type="binding site" evidence="5">
    <location>
        <position position="83"/>
    </location>
    <ligand>
        <name>substrate</name>
    </ligand>
</feature>
<evidence type="ECO:0000256" key="3">
    <source>
        <dbReference type="ARBA" id="ARBA00023152"/>
    </source>
</evidence>
<dbReference type="InterPro" id="IPR013078">
    <property type="entry name" value="His_Pase_superF_clade-1"/>
</dbReference>
<reference evidence="7 8" key="1">
    <citation type="journal article" date="2011" name="Stand. Genomic Sci.">
        <title>Complete genome sequence of Thermomonospora curvata type strain (B9).</title>
        <authorList>
            <person name="Chertkov O."/>
            <person name="Sikorski J."/>
            <person name="Nolan M."/>
            <person name="Lapidus A."/>
            <person name="Lucas S."/>
            <person name="Del Rio T.G."/>
            <person name="Tice H."/>
            <person name="Cheng J.F."/>
            <person name="Goodwin L."/>
            <person name="Pitluck S."/>
            <person name="Liolios K."/>
            <person name="Ivanova N."/>
            <person name="Mavromatis K."/>
            <person name="Mikhailova N."/>
            <person name="Ovchinnikova G."/>
            <person name="Pati A."/>
            <person name="Chen A."/>
            <person name="Palaniappan K."/>
            <person name="Djao O.D."/>
            <person name="Land M."/>
            <person name="Hauser L."/>
            <person name="Chang Y.J."/>
            <person name="Jeffries C.D."/>
            <person name="Brettin T."/>
            <person name="Han C."/>
            <person name="Detter J.C."/>
            <person name="Rohde M."/>
            <person name="Goker M."/>
            <person name="Woyke T."/>
            <person name="Bristow J."/>
            <person name="Eisen J.A."/>
            <person name="Markowitz V."/>
            <person name="Hugenholtz P."/>
            <person name="Klenk H.P."/>
            <person name="Kyrpides N.C."/>
        </authorList>
    </citation>
    <scope>NUCLEOTIDE SEQUENCE [LARGE SCALE GENOMIC DNA]</scope>
    <source>
        <strain evidence="8">ATCC 19995 / DSM 43183 / JCM 3096 / KCTC 9072 / NBRC 15933 / NCIMB 10081 / Henssen B9</strain>
    </source>
</reference>
<gene>
    <name evidence="7" type="ordered locus">Tcur_1986</name>
</gene>
<dbReference type="InterPro" id="IPR005952">
    <property type="entry name" value="Phosphogly_mut1"/>
</dbReference>
<keyword evidence="4" id="KW-0413">Isomerase</keyword>
<feature type="region of interest" description="Disordered" evidence="6">
    <location>
        <begin position="224"/>
        <end position="244"/>
    </location>
</feature>